<protein>
    <recommendedName>
        <fullName evidence="2">Death domain-containing protein</fullName>
    </recommendedName>
</protein>
<evidence type="ECO:0000313" key="1">
    <source>
        <dbReference type="EnsemblMetazoa" id="Aqu2.1.07880_001"/>
    </source>
</evidence>
<evidence type="ECO:0008006" key="2">
    <source>
        <dbReference type="Google" id="ProtNLM"/>
    </source>
</evidence>
<reference evidence="1" key="1">
    <citation type="submission" date="2017-05" db="UniProtKB">
        <authorList>
            <consortium name="EnsemblMetazoa"/>
        </authorList>
    </citation>
    <scope>IDENTIFICATION</scope>
</reference>
<dbReference type="AlphaFoldDB" id="A0A1X7T0A7"/>
<proteinExistence type="predicted"/>
<organism evidence="1">
    <name type="scientific">Amphimedon queenslandica</name>
    <name type="common">Sponge</name>
    <dbReference type="NCBI Taxonomy" id="400682"/>
    <lineage>
        <taxon>Eukaryota</taxon>
        <taxon>Metazoa</taxon>
        <taxon>Porifera</taxon>
        <taxon>Demospongiae</taxon>
        <taxon>Heteroscleromorpha</taxon>
        <taxon>Haplosclerida</taxon>
        <taxon>Niphatidae</taxon>
        <taxon>Amphimedon</taxon>
    </lineage>
</organism>
<name>A0A1X7T0A7_AMPQE</name>
<dbReference type="InParanoid" id="A0A1X7T0A7"/>
<accession>A0A1X7T0A7</accession>
<sequence length="93" mass="10572">KVLTMAAVMKIFHYSTHHYMLIGNGLNVKVSDLMPIPGAASTNLMLVFQRWFDADRDVNWDTLIKLCDNFPDKLGIAKSKLLEYIGTLRNFAL</sequence>
<dbReference type="EnsemblMetazoa" id="Aqu2.1.07880_001">
    <property type="protein sequence ID" value="Aqu2.1.07880_001"/>
    <property type="gene ID" value="Aqu2.1.07880"/>
</dbReference>